<gene>
    <name evidence="1" type="ORF">GPUN_2077</name>
</gene>
<dbReference type="RefSeq" id="WP_006006060.1">
    <property type="nucleotide sequence ID" value="NZ_BAET01000022.1"/>
</dbReference>
<name>H5TD15_9ALTE</name>
<dbReference type="Proteomes" id="UP000053586">
    <property type="component" value="Unassembled WGS sequence"/>
</dbReference>
<organism evidence="1 2">
    <name type="scientific">Glaciecola punicea ACAM 611</name>
    <dbReference type="NCBI Taxonomy" id="1121923"/>
    <lineage>
        <taxon>Bacteria</taxon>
        <taxon>Pseudomonadati</taxon>
        <taxon>Pseudomonadota</taxon>
        <taxon>Gammaproteobacteria</taxon>
        <taxon>Alteromonadales</taxon>
        <taxon>Alteromonadaceae</taxon>
        <taxon>Glaciecola</taxon>
    </lineage>
</organism>
<evidence type="ECO:0000313" key="2">
    <source>
        <dbReference type="Proteomes" id="UP000053586"/>
    </source>
</evidence>
<dbReference type="EMBL" id="BAET01000022">
    <property type="protein sequence ID" value="GAB56192.1"/>
    <property type="molecule type" value="Genomic_DNA"/>
</dbReference>
<sequence length="166" mass="17908">MIRVIKTVIGSNEDVAFPIDVNALENAYNALYDSLSLLSLASDLINSKTLLQCIKDLHSERLNNKDYVLNLLKVRGQACPNETSINNEIVSLLIKRISSLGGSDIKLCEYIIESETAHTEQVLSASMAAGSTKVSSILSELAKGLEAACVSLSDSLATYTVNNESK</sequence>
<accession>H5TD15</accession>
<evidence type="ECO:0000313" key="1">
    <source>
        <dbReference type="EMBL" id="GAB56192.1"/>
    </source>
</evidence>
<reference evidence="1 2" key="2">
    <citation type="journal article" date="2017" name="Antonie Van Leeuwenhoek">
        <title>Rhizobium rhizosphaerae sp. nov., a novel species isolated from rice rhizosphere.</title>
        <authorList>
            <person name="Zhao J.J."/>
            <person name="Zhang J."/>
            <person name="Zhang R.J."/>
            <person name="Zhang C.W."/>
            <person name="Yin H.Q."/>
            <person name="Zhang X.X."/>
        </authorList>
    </citation>
    <scope>NUCLEOTIDE SEQUENCE [LARGE SCALE GENOMIC DNA]</scope>
    <source>
        <strain evidence="1 2">ACAM 611</strain>
    </source>
</reference>
<proteinExistence type="predicted"/>
<keyword evidence="2" id="KW-1185">Reference proteome</keyword>
<reference evidence="1 2" key="1">
    <citation type="journal article" date="2012" name="J. Bacteriol.">
        <title>Genome sequence of proteorhodopsin-containing sea ice bacterium Glaciecola punicea ACAM 611T.</title>
        <authorList>
            <person name="Qin Q.-L."/>
            <person name="Xie B.-B."/>
            <person name="Shu Y.-L."/>
            <person name="Rong J.-C."/>
            <person name="Zhao D.-L."/>
            <person name="Zhang X.-Y."/>
            <person name="Chen X.-L."/>
            <person name="Zhou B.-C."/>
            <person name="Zhanga Y.-Z."/>
        </authorList>
    </citation>
    <scope>NUCLEOTIDE SEQUENCE [LARGE SCALE GENOMIC DNA]</scope>
    <source>
        <strain evidence="1 2">ACAM 611</strain>
    </source>
</reference>
<evidence type="ECO:0008006" key="3">
    <source>
        <dbReference type="Google" id="ProtNLM"/>
    </source>
</evidence>
<dbReference type="AlphaFoldDB" id="H5TD15"/>
<protein>
    <recommendedName>
        <fullName evidence="3">DUF2383 domain-containing protein</fullName>
    </recommendedName>
</protein>
<comment type="caution">
    <text evidence="1">The sequence shown here is derived from an EMBL/GenBank/DDBJ whole genome shotgun (WGS) entry which is preliminary data.</text>
</comment>